<dbReference type="InterPro" id="IPR000305">
    <property type="entry name" value="GIY-YIG_endonuc"/>
</dbReference>
<comment type="similarity">
    <text evidence="1">Belongs to the UPF0213 family.</text>
</comment>
<dbReference type="EMBL" id="JBHTJL010000009">
    <property type="protein sequence ID" value="MFD1062684.1"/>
    <property type="molecule type" value="Genomic_DNA"/>
</dbReference>
<dbReference type="PANTHER" id="PTHR34477:SF1">
    <property type="entry name" value="UPF0213 PROTEIN YHBQ"/>
    <property type="match status" value="1"/>
</dbReference>
<reference evidence="4" key="1">
    <citation type="journal article" date="2019" name="Int. J. Syst. Evol. Microbiol.">
        <title>The Global Catalogue of Microorganisms (GCM) 10K type strain sequencing project: providing services to taxonomists for standard genome sequencing and annotation.</title>
        <authorList>
            <consortium name="The Broad Institute Genomics Platform"/>
            <consortium name="The Broad Institute Genome Sequencing Center for Infectious Disease"/>
            <person name="Wu L."/>
            <person name="Ma J."/>
        </authorList>
    </citation>
    <scope>NUCLEOTIDE SEQUENCE [LARGE SCALE GENOMIC DNA]</scope>
    <source>
        <strain evidence="4">CCUG 62215</strain>
    </source>
</reference>
<dbReference type="Proteomes" id="UP001597013">
    <property type="component" value="Unassembled WGS sequence"/>
</dbReference>
<dbReference type="PANTHER" id="PTHR34477">
    <property type="entry name" value="UPF0213 PROTEIN YHBQ"/>
    <property type="match status" value="1"/>
</dbReference>
<comment type="caution">
    <text evidence="3">The sequence shown here is derived from an EMBL/GenBank/DDBJ whole genome shotgun (WGS) entry which is preliminary data.</text>
</comment>
<dbReference type="Pfam" id="PF01541">
    <property type="entry name" value="GIY-YIG"/>
    <property type="match status" value="1"/>
</dbReference>
<feature type="domain" description="GIY-YIG" evidence="2">
    <location>
        <begin position="1"/>
        <end position="77"/>
    </location>
</feature>
<dbReference type="PROSITE" id="PS50164">
    <property type="entry name" value="GIY_YIG"/>
    <property type="match status" value="1"/>
</dbReference>
<keyword evidence="4" id="KW-1185">Reference proteome</keyword>
<evidence type="ECO:0000313" key="3">
    <source>
        <dbReference type="EMBL" id="MFD1062684.1"/>
    </source>
</evidence>
<dbReference type="InterPro" id="IPR035901">
    <property type="entry name" value="GIY-YIG_endonuc_sf"/>
</dbReference>
<dbReference type="Gene3D" id="3.40.1440.10">
    <property type="entry name" value="GIY-YIG endonuclease"/>
    <property type="match status" value="1"/>
</dbReference>
<organism evidence="3 4">
    <name type="scientific">Winogradskyella litorisediminis</name>
    <dbReference type="NCBI Taxonomy" id="1156618"/>
    <lineage>
        <taxon>Bacteria</taxon>
        <taxon>Pseudomonadati</taxon>
        <taxon>Bacteroidota</taxon>
        <taxon>Flavobacteriia</taxon>
        <taxon>Flavobacteriales</taxon>
        <taxon>Flavobacteriaceae</taxon>
        <taxon>Winogradskyella</taxon>
    </lineage>
</organism>
<proteinExistence type="inferred from homology"/>
<dbReference type="RefSeq" id="WP_386128770.1">
    <property type="nucleotide sequence ID" value="NZ_JBHTJL010000009.1"/>
</dbReference>
<sequence length="80" mass="9683">MHYVYIIYSNSFDRYYVGMTKDISVRLNSHNAKKVKSTKAFVPWVVKYIEEFETRIDARKREKYLKSAAGRRWRRNNMGN</sequence>
<gene>
    <name evidence="3" type="ORF">ACFQ1Q_05450</name>
</gene>
<dbReference type="CDD" id="cd10449">
    <property type="entry name" value="GIY-YIG_SLX1_like"/>
    <property type="match status" value="1"/>
</dbReference>
<evidence type="ECO:0000259" key="2">
    <source>
        <dbReference type="PROSITE" id="PS50164"/>
    </source>
</evidence>
<name>A0ABW3N6T7_9FLAO</name>
<dbReference type="SUPFAM" id="SSF82771">
    <property type="entry name" value="GIY-YIG endonuclease"/>
    <property type="match status" value="1"/>
</dbReference>
<accession>A0ABW3N6T7</accession>
<dbReference type="InterPro" id="IPR050190">
    <property type="entry name" value="UPF0213_domain"/>
</dbReference>
<evidence type="ECO:0000313" key="4">
    <source>
        <dbReference type="Proteomes" id="UP001597013"/>
    </source>
</evidence>
<protein>
    <submittedName>
        <fullName evidence="3">GIY-YIG nuclease family protein</fullName>
    </submittedName>
</protein>
<evidence type="ECO:0000256" key="1">
    <source>
        <dbReference type="ARBA" id="ARBA00007435"/>
    </source>
</evidence>